<keyword evidence="1" id="KW-0805">Transcription regulation</keyword>
<feature type="domain" description="HTH tetR-type" evidence="5">
    <location>
        <begin position="23"/>
        <end position="83"/>
    </location>
</feature>
<dbReference type="PROSITE" id="PS01081">
    <property type="entry name" value="HTH_TETR_1"/>
    <property type="match status" value="1"/>
</dbReference>
<name>A0ABT4LRT1_9PROT</name>
<keyword evidence="2 4" id="KW-0238">DNA-binding</keyword>
<dbReference type="PROSITE" id="PS50977">
    <property type="entry name" value="HTH_TETR_2"/>
    <property type="match status" value="1"/>
</dbReference>
<dbReference type="Pfam" id="PF00440">
    <property type="entry name" value="TetR_N"/>
    <property type="match status" value="1"/>
</dbReference>
<dbReference type="Gene3D" id="1.10.357.10">
    <property type="entry name" value="Tetracycline Repressor, domain 2"/>
    <property type="match status" value="1"/>
</dbReference>
<evidence type="ECO:0000313" key="6">
    <source>
        <dbReference type="EMBL" id="MCZ4282642.1"/>
    </source>
</evidence>
<dbReference type="Proteomes" id="UP001069802">
    <property type="component" value="Unassembled WGS sequence"/>
</dbReference>
<evidence type="ECO:0000259" key="5">
    <source>
        <dbReference type="PROSITE" id="PS50977"/>
    </source>
</evidence>
<keyword evidence="3" id="KW-0804">Transcription</keyword>
<sequence length="215" mass="24110">MKTSFVKQKKLVKRRLPTQQRSRESVRRILDAGASLLTSISLDRLTTRRIAEVAEVNIASLYQFFPNKEAIILALYEQWLDEVGAALDEIEGSFPPDKTDIALFWGNIFKALANTKTSAIVKDRLQKAMGTNKDLAQLDLIHSQVLTERMAGYMKQQGASIPDRELNDLALLLFHFERAQVAPLSQVSGDVRSRMLDAGQEALLRIVRGAFPTPD</sequence>
<evidence type="ECO:0000256" key="2">
    <source>
        <dbReference type="ARBA" id="ARBA00023125"/>
    </source>
</evidence>
<dbReference type="InterPro" id="IPR009057">
    <property type="entry name" value="Homeodomain-like_sf"/>
</dbReference>
<dbReference type="PANTHER" id="PTHR30055">
    <property type="entry name" value="HTH-TYPE TRANSCRIPTIONAL REGULATOR RUTR"/>
    <property type="match status" value="1"/>
</dbReference>
<dbReference type="SUPFAM" id="SSF46689">
    <property type="entry name" value="Homeodomain-like"/>
    <property type="match status" value="1"/>
</dbReference>
<comment type="caution">
    <text evidence="6">The sequence shown here is derived from an EMBL/GenBank/DDBJ whole genome shotgun (WGS) entry which is preliminary data.</text>
</comment>
<keyword evidence="7" id="KW-1185">Reference proteome</keyword>
<dbReference type="EMBL" id="JAPWGY010000009">
    <property type="protein sequence ID" value="MCZ4282642.1"/>
    <property type="molecule type" value="Genomic_DNA"/>
</dbReference>
<evidence type="ECO:0000256" key="3">
    <source>
        <dbReference type="ARBA" id="ARBA00023163"/>
    </source>
</evidence>
<evidence type="ECO:0000256" key="1">
    <source>
        <dbReference type="ARBA" id="ARBA00023015"/>
    </source>
</evidence>
<reference evidence="6" key="1">
    <citation type="submission" date="2022-12" db="EMBL/GenBank/DDBJ databases">
        <title>Bacterial isolates from different developmental stages of Nematostella vectensis.</title>
        <authorList>
            <person name="Fraune S."/>
        </authorList>
    </citation>
    <scope>NUCLEOTIDE SEQUENCE</scope>
    <source>
        <strain evidence="6">G21630-S1</strain>
    </source>
</reference>
<protein>
    <submittedName>
        <fullName evidence="6">TetR/AcrR family transcriptional regulator</fullName>
    </submittedName>
</protein>
<feature type="DNA-binding region" description="H-T-H motif" evidence="4">
    <location>
        <begin position="46"/>
        <end position="65"/>
    </location>
</feature>
<accession>A0ABT4LRT1</accession>
<organism evidence="6 7">
    <name type="scientific">Kiloniella laminariae</name>
    <dbReference type="NCBI Taxonomy" id="454162"/>
    <lineage>
        <taxon>Bacteria</taxon>
        <taxon>Pseudomonadati</taxon>
        <taxon>Pseudomonadota</taxon>
        <taxon>Alphaproteobacteria</taxon>
        <taxon>Rhodospirillales</taxon>
        <taxon>Kiloniellaceae</taxon>
        <taxon>Kiloniella</taxon>
    </lineage>
</organism>
<proteinExistence type="predicted"/>
<evidence type="ECO:0000256" key="4">
    <source>
        <dbReference type="PROSITE-ProRule" id="PRU00335"/>
    </source>
</evidence>
<dbReference type="InterPro" id="IPR001647">
    <property type="entry name" value="HTH_TetR"/>
</dbReference>
<evidence type="ECO:0000313" key="7">
    <source>
        <dbReference type="Proteomes" id="UP001069802"/>
    </source>
</evidence>
<dbReference type="InterPro" id="IPR023772">
    <property type="entry name" value="DNA-bd_HTH_TetR-type_CS"/>
</dbReference>
<gene>
    <name evidence="6" type="ORF">O4H49_17785</name>
</gene>
<dbReference type="RefSeq" id="WP_269424788.1">
    <property type="nucleotide sequence ID" value="NZ_JAPWGY010000009.1"/>
</dbReference>
<dbReference type="InterPro" id="IPR050109">
    <property type="entry name" value="HTH-type_TetR-like_transc_reg"/>
</dbReference>
<dbReference type="PANTHER" id="PTHR30055:SF234">
    <property type="entry name" value="HTH-TYPE TRANSCRIPTIONAL REGULATOR BETI"/>
    <property type="match status" value="1"/>
</dbReference>